<name>A0A6A6K8W9_HEVBR</name>
<comment type="subcellular location">
    <subcellularLocation>
        <location evidence="1">Golgi apparatus membrane</location>
        <topology evidence="1">Single-pass membrane protein</topology>
    </subcellularLocation>
</comment>
<dbReference type="InterPro" id="IPR008480">
    <property type="entry name" value="DUF761_pln"/>
</dbReference>
<keyword evidence="3" id="KW-1133">Transmembrane helix</keyword>
<dbReference type="GO" id="GO:0000301">
    <property type="term" value="P:retrograde transport, vesicle recycling within Golgi"/>
    <property type="evidence" value="ECO:0007669"/>
    <property type="project" value="TreeGrafter"/>
</dbReference>
<protein>
    <submittedName>
        <fullName evidence="9">Uncharacterized protein</fullName>
    </submittedName>
</protein>
<dbReference type="GO" id="GO:0007030">
    <property type="term" value="P:Golgi organization"/>
    <property type="evidence" value="ECO:0007669"/>
    <property type="project" value="InterPro"/>
</dbReference>
<evidence type="ECO:0000313" key="10">
    <source>
        <dbReference type="Proteomes" id="UP000467840"/>
    </source>
</evidence>
<evidence type="ECO:0000256" key="1">
    <source>
        <dbReference type="ARBA" id="ARBA00004194"/>
    </source>
</evidence>
<keyword evidence="2" id="KW-0812">Transmembrane</keyword>
<feature type="coiled-coil region" evidence="7">
    <location>
        <begin position="482"/>
        <end position="589"/>
    </location>
</feature>
<keyword evidence="6" id="KW-0472">Membrane</keyword>
<evidence type="ECO:0000256" key="2">
    <source>
        <dbReference type="ARBA" id="ARBA00022692"/>
    </source>
</evidence>
<dbReference type="GO" id="GO:0000139">
    <property type="term" value="C:Golgi membrane"/>
    <property type="evidence" value="ECO:0007669"/>
    <property type="project" value="UniProtKB-SubCell"/>
</dbReference>
<feature type="compositionally biased region" description="Basic residues" evidence="8">
    <location>
        <begin position="109"/>
        <end position="121"/>
    </location>
</feature>
<evidence type="ECO:0000313" key="9">
    <source>
        <dbReference type="EMBL" id="KAF2285227.1"/>
    </source>
</evidence>
<evidence type="ECO:0000256" key="8">
    <source>
        <dbReference type="SAM" id="MobiDB-lite"/>
    </source>
</evidence>
<dbReference type="Pfam" id="PF05553">
    <property type="entry name" value="DUF761"/>
    <property type="match status" value="1"/>
</dbReference>
<proteinExistence type="predicted"/>
<evidence type="ECO:0000256" key="4">
    <source>
        <dbReference type="ARBA" id="ARBA00023034"/>
    </source>
</evidence>
<keyword evidence="5 7" id="KW-0175">Coiled coil</keyword>
<feature type="compositionally biased region" description="Polar residues" evidence="8">
    <location>
        <begin position="124"/>
        <end position="140"/>
    </location>
</feature>
<evidence type="ECO:0000256" key="7">
    <source>
        <dbReference type="SAM" id="Coils"/>
    </source>
</evidence>
<evidence type="ECO:0000256" key="5">
    <source>
        <dbReference type="ARBA" id="ARBA00023054"/>
    </source>
</evidence>
<feature type="compositionally biased region" description="Polar residues" evidence="8">
    <location>
        <begin position="96"/>
        <end position="107"/>
    </location>
</feature>
<evidence type="ECO:0000256" key="6">
    <source>
        <dbReference type="ARBA" id="ARBA00023136"/>
    </source>
</evidence>
<evidence type="ECO:0000256" key="3">
    <source>
        <dbReference type="ARBA" id="ARBA00022989"/>
    </source>
</evidence>
<dbReference type="Proteomes" id="UP000467840">
    <property type="component" value="Chromosome 12"/>
</dbReference>
<reference evidence="9 10" key="1">
    <citation type="journal article" date="2020" name="Mol. Plant">
        <title>The Chromosome-Based Rubber Tree Genome Provides New Insights into Spurge Genome Evolution and Rubber Biosynthesis.</title>
        <authorList>
            <person name="Liu J."/>
            <person name="Shi C."/>
            <person name="Shi C.C."/>
            <person name="Li W."/>
            <person name="Zhang Q.J."/>
            <person name="Zhang Y."/>
            <person name="Li K."/>
            <person name="Lu H.F."/>
            <person name="Shi C."/>
            <person name="Zhu S.T."/>
            <person name="Xiao Z.Y."/>
            <person name="Nan H."/>
            <person name="Yue Y."/>
            <person name="Zhu X.G."/>
            <person name="Wu Y."/>
            <person name="Hong X.N."/>
            <person name="Fan G.Y."/>
            <person name="Tong Y."/>
            <person name="Zhang D."/>
            <person name="Mao C.L."/>
            <person name="Liu Y.L."/>
            <person name="Hao S.J."/>
            <person name="Liu W.Q."/>
            <person name="Lv M.Q."/>
            <person name="Zhang H.B."/>
            <person name="Liu Y."/>
            <person name="Hu-Tang G.R."/>
            <person name="Wang J.P."/>
            <person name="Wang J.H."/>
            <person name="Sun Y.H."/>
            <person name="Ni S.B."/>
            <person name="Chen W.B."/>
            <person name="Zhang X.C."/>
            <person name="Jiao Y.N."/>
            <person name="Eichler E.E."/>
            <person name="Li G.H."/>
            <person name="Liu X."/>
            <person name="Gao L.Z."/>
        </authorList>
    </citation>
    <scope>NUCLEOTIDE SEQUENCE [LARGE SCALE GENOMIC DNA]</scope>
    <source>
        <strain evidence="10">cv. GT1</strain>
        <tissue evidence="9">Leaf</tissue>
    </source>
</reference>
<keyword evidence="10" id="KW-1185">Reference proteome</keyword>
<feature type="region of interest" description="Disordered" evidence="8">
    <location>
        <begin position="89"/>
        <end position="140"/>
    </location>
</feature>
<dbReference type="EMBL" id="JAAGAX010000018">
    <property type="protein sequence ID" value="KAF2285227.1"/>
    <property type="molecule type" value="Genomic_DNA"/>
</dbReference>
<dbReference type="GO" id="GO:0031985">
    <property type="term" value="C:Golgi cisterna"/>
    <property type="evidence" value="ECO:0007669"/>
    <property type="project" value="TreeGrafter"/>
</dbReference>
<dbReference type="InterPro" id="IPR019177">
    <property type="entry name" value="Golgin_subfamily_A_member_5"/>
</dbReference>
<feature type="coiled-coil region" evidence="7">
    <location>
        <begin position="326"/>
        <end position="456"/>
    </location>
</feature>
<sequence length="781" mass="87255">MKVVEASPMVLPGFGKSPIVRQLRITDSPFPLKDEGDSQVDKAAEEFIKKFYKDLKLQKTSSAFESPHNGMWDLFEVVDRRAKLVVSELSDEHADSQSPASNGQGSQPRRAKSKTRARKRLSTNESYQASNTTGELSNTQTSKLDVISDIDRNTLSVENDATPSSQSILQTLTEQQQNTDRGVSSIASSERLANEVVKDNAYHVEVPVTAADAEAATSTSNEILNEDHQDHPFDADIKLRDAVVSSNIDQERSQLAITDPPVNGETSVKDADLRAEPLVDQQNHQQQSKADTSLMKIQDQLDEAQGLLKTAISTGQSKEARLARVCAGLSTRLQEYKSENAQLEELLIAERELSRSYEARIKQLQQNLSTSKSEMTRVESNMAEALAAKNSEIEALVNSMDTLKKQAALSEGNLASMQANMESIMRNRELTETRMMQAVREELASTERRAEEERAAHNATKMAAMEREVELEHRAVEASTALARVQRIADERTTKAAELEQKVALLEVECASLNQELQDMEARARRSQKKSPEEANQVIQMQAWQEEVERARQGQRDAESKLSSMEAEVQKMRVEMSAMKRDAEHYSRQEHMELEKRYRELTDLLYYKQTQLEAMASEKAAAEFQLEKEVKRLQEAQASSLASPSYGSSNHAVAEGSKAIGFRGCQSHKIFMAVPNSSTYPSFLSGICTPLLDVFIASPSETKHDSTEGDFTTDDDDKSISARNNKVKFRRYDGENCIVGDNVRHGRTITEEDVDLFELTCSCRSWKLAGIPSHVHMLVHL</sequence>
<organism evidence="9 10">
    <name type="scientific">Hevea brasiliensis</name>
    <name type="common">Para rubber tree</name>
    <name type="synonym">Siphonia brasiliensis</name>
    <dbReference type="NCBI Taxonomy" id="3981"/>
    <lineage>
        <taxon>Eukaryota</taxon>
        <taxon>Viridiplantae</taxon>
        <taxon>Streptophyta</taxon>
        <taxon>Embryophyta</taxon>
        <taxon>Tracheophyta</taxon>
        <taxon>Spermatophyta</taxon>
        <taxon>Magnoliopsida</taxon>
        <taxon>eudicotyledons</taxon>
        <taxon>Gunneridae</taxon>
        <taxon>Pentapetalae</taxon>
        <taxon>rosids</taxon>
        <taxon>fabids</taxon>
        <taxon>Malpighiales</taxon>
        <taxon>Euphorbiaceae</taxon>
        <taxon>Crotonoideae</taxon>
        <taxon>Micrandreae</taxon>
        <taxon>Hevea</taxon>
    </lineage>
</organism>
<dbReference type="PANTHER" id="PTHR13815">
    <property type="entry name" value="GOLGIN-84"/>
    <property type="match status" value="1"/>
</dbReference>
<accession>A0A6A6K8W9</accession>
<dbReference type="PANTHER" id="PTHR13815:SF7">
    <property type="entry name" value="GOLGIN SUBFAMILY A MEMBER 5"/>
    <property type="match status" value="1"/>
</dbReference>
<gene>
    <name evidence="9" type="ORF">GH714_039053</name>
</gene>
<comment type="caution">
    <text evidence="9">The sequence shown here is derived from an EMBL/GenBank/DDBJ whole genome shotgun (WGS) entry which is preliminary data.</text>
</comment>
<keyword evidence="4" id="KW-0333">Golgi apparatus</keyword>
<dbReference type="AlphaFoldDB" id="A0A6A6K8W9"/>